<accession>A0ABN7VUI6</accession>
<evidence type="ECO:0000313" key="2">
    <source>
        <dbReference type="Proteomes" id="UP000789901"/>
    </source>
</evidence>
<feature type="non-terminal residue" evidence="1">
    <location>
        <position position="1"/>
    </location>
</feature>
<name>A0ABN7VUI6_GIGMA</name>
<proteinExistence type="predicted"/>
<comment type="caution">
    <text evidence="1">The sequence shown here is derived from an EMBL/GenBank/DDBJ whole genome shotgun (WGS) entry which is preliminary data.</text>
</comment>
<protein>
    <submittedName>
        <fullName evidence="1">30683_t:CDS:1</fullName>
    </submittedName>
</protein>
<keyword evidence="2" id="KW-1185">Reference proteome</keyword>
<dbReference type="EMBL" id="CAJVQB010021584">
    <property type="protein sequence ID" value="CAG8797468.1"/>
    <property type="molecule type" value="Genomic_DNA"/>
</dbReference>
<sequence length="127" mass="14894">LIHHERVVHSSYNLPQIGIAILPQEAINEFKDILVYNIQKNYQIIYITQHLITKHSYECSFSGQDAYNILYQILGDENWGIRHYSLDQQTAVILVVPPTTNLYESETNNINSQKRYKNFSNFEFSVQ</sequence>
<organism evidence="1 2">
    <name type="scientific">Gigaspora margarita</name>
    <dbReference type="NCBI Taxonomy" id="4874"/>
    <lineage>
        <taxon>Eukaryota</taxon>
        <taxon>Fungi</taxon>
        <taxon>Fungi incertae sedis</taxon>
        <taxon>Mucoromycota</taxon>
        <taxon>Glomeromycotina</taxon>
        <taxon>Glomeromycetes</taxon>
        <taxon>Diversisporales</taxon>
        <taxon>Gigasporaceae</taxon>
        <taxon>Gigaspora</taxon>
    </lineage>
</organism>
<reference evidence="1 2" key="1">
    <citation type="submission" date="2021-06" db="EMBL/GenBank/DDBJ databases">
        <authorList>
            <person name="Kallberg Y."/>
            <person name="Tangrot J."/>
            <person name="Rosling A."/>
        </authorList>
    </citation>
    <scope>NUCLEOTIDE SEQUENCE [LARGE SCALE GENOMIC DNA]</scope>
    <source>
        <strain evidence="1 2">120-4 pot B 10/14</strain>
    </source>
</reference>
<gene>
    <name evidence="1" type="ORF">GMARGA_LOCUS22399</name>
</gene>
<evidence type="ECO:0000313" key="1">
    <source>
        <dbReference type="EMBL" id="CAG8797468.1"/>
    </source>
</evidence>
<dbReference type="Proteomes" id="UP000789901">
    <property type="component" value="Unassembled WGS sequence"/>
</dbReference>